<accession>A0A178ICS4</accession>
<dbReference type="GO" id="GO:0008840">
    <property type="term" value="F:4-hydroxy-tetrahydrodipicolinate synthase activity"/>
    <property type="evidence" value="ECO:0007669"/>
    <property type="project" value="TreeGrafter"/>
</dbReference>
<dbReference type="PANTHER" id="PTHR12128">
    <property type="entry name" value="DIHYDRODIPICOLINATE SYNTHASE"/>
    <property type="match status" value="1"/>
</dbReference>
<keyword evidence="4" id="KW-1185">Reference proteome</keyword>
<gene>
    <name evidence="3" type="ORF">AW736_22820</name>
</gene>
<dbReference type="Pfam" id="PF00701">
    <property type="entry name" value="DHDPS"/>
    <property type="match status" value="1"/>
</dbReference>
<evidence type="ECO:0000313" key="3">
    <source>
        <dbReference type="EMBL" id="OAM87528.1"/>
    </source>
</evidence>
<protein>
    <recommendedName>
        <fullName evidence="5">Dihydrodipicolinate synthase family protein</fullName>
    </recommendedName>
</protein>
<sequence length="302" mass="32609">MTTLPKGIVSVVQTAFGAGGRVDMPSIERLVEDAIAAGVDGFLLPVVASEVAWLSRAERDAILGAVSRYIRGRVPIIAGASADTPDECAACARAGLEAGAVASLVAVPQSLYGAPAGIDAFFQEVFRVTPGPVVIQDLQFAGPGMDAGQILRLRERHERFAGIKIETVPAGPKYSEVRSACGAGFWIAGGWAITQMIEALDRGVDAMVPESAMIKLYKRVYHLYQSGRRGEALVLFRRLLPVLAFTNQELATSVAFFKRLLVRKGIFSESRQRMPLPAWDDISGRTSSELIEYYMSLESEAM</sequence>
<keyword evidence="2" id="KW-0456">Lyase</keyword>
<dbReference type="SMART" id="SM01130">
    <property type="entry name" value="DHDPS"/>
    <property type="match status" value="1"/>
</dbReference>
<evidence type="ECO:0000256" key="1">
    <source>
        <dbReference type="ARBA" id="ARBA00007592"/>
    </source>
</evidence>
<comment type="caution">
    <text evidence="3">The sequence shown here is derived from an EMBL/GenBank/DDBJ whole genome shotgun (WGS) entry which is preliminary data.</text>
</comment>
<evidence type="ECO:0000313" key="4">
    <source>
        <dbReference type="Proteomes" id="UP000078486"/>
    </source>
</evidence>
<dbReference type="SUPFAM" id="SSF51569">
    <property type="entry name" value="Aldolase"/>
    <property type="match status" value="1"/>
</dbReference>
<comment type="similarity">
    <text evidence="1">Belongs to the DapA family.</text>
</comment>
<dbReference type="InterPro" id="IPR002220">
    <property type="entry name" value="DapA-like"/>
</dbReference>
<organism evidence="3 4">
    <name type="scientific">Termitidicoccus mucosus</name>
    <dbReference type="NCBI Taxonomy" id="1184151"/>
    <lineage>
        <taxon>Bacteria</taxon>
        <taxon>Pseudomonadati</taxon>
        <taxon>Verrucomicrobiota</taxon>
        <taxon>Opitutia</taxon>
        <taxon>Opitutales</taxon>
        <taxon>Opitutaceae</taxon>
        <taxon>Termitidicoccus</taxon>
    </lineage>
</organism>
<name>A0A178ICS4_9BACT</name>
<proteinExistence type="inferred from homology"/>
<evidence type="ECO:0000256" key="2">
    <source>
        <dbReference type="ARBA" id="ARBA00023239"/>
    </source>
</evidence>
<dbReference type="AlphaFoldDB" id="A0A178ICS4"/>
<dbReference type="Gene3D" id="3.20.20.70">
    <property type="entry name" value="Aldolase class I"/>
    <property type="match status" value="1"/>
</dbReference>
<dbReference type="PANTHER" id="PTHR12128:SF66">
    <property type="entry name" value="4-HYDROXY-2-OXOGLUTARATE ALDOLASE, MITOCHONDRIAL"/>
    <property type="match status" value="1"/>
</dbReference>
<evidence type="ECO:0008006" key="5">
    <source>
        <dbReference type="Google" id="ProtNLM"/>
    </source>
</evidence>
<dbReference type="CDD" id="cd00408">
    <property type="entry name" value="DHDPS-like"/>
    <property type="match status" value="1"/>
</dbReference>
<dbReference type="InterPro" id="IPR013785">
    <property type="entry name" value="Aldolase_TIM"/>
</dbReference>
<dbReference type="EMBL" id="LRRQ01000170">
    <property type="protein sequence ID" value="OAM87528.1"/>
    <property type="molecule type" value="Genomic_DNA"/>
</dbReference>
<dbReference type="STRING" id="1184151.AW736_22820"/>
<dbReference type="Proteomes" id="UP000078486">
    <property type="component" value="Unassembled WGS sequence"/>
</dbReference>
<dbReference type="GO" id="GO:0005829">
    <property type="term" value="C:cytosol"/>
    <property type="evidence" value="ECO:0007669"/>
    <property type="project" value="TreeGrafter"/>
</dbReference>
<reference evidence="3 4" key="1">
    <citation type="submission" date="2016-01" db="EMBL/GenBank/DDBJ databases">
        <title>High potential of lignocellulose degradation of a new Verrucomicrobia species.</title>
        <authorList>
            <person name="Wang Y."/>
            <person name="Shi Y."/>
            <person name="Qiu Z."/>
            <person name="Liu S."/>
            <person name="Yang H."/>
        </authorList>
    </citation>
    <scope>NUCLEOTIDE SEQUENCE [LARGE SCALE GENOMIC DNA]</scope>
    <source>
        <strain evidence="3 4">TSB47</strain>
    </source>
</reference>